<evidence type="ECO:0000259" key="3">
    <source>
        <dbReference type="Pfam" id="PF01494"/>
    </source>
</evidence>
<dbReference type="InterPro" id="IPR002938">
    <property type="entry name" value="FAD-bd"/>
</dbReference>
<sequence length="394" mass="42665">MRYDIAIAGAGIGGLTAGALLAAQGHKVTVFDRFAAPRPVGSGLVIQPVGQQVLSEIGAFDAAAARGNFIRRMYGHEIEGGRSVLDVLYDHDPDGPNRGLAIHRATLFDAILDAAHAAGVTLAHSHEITGRQGQHLAFANGTRDGPFDLIIDAAGASSPLSPITATPLPYGAIWGTVPWPQGTTLPIDELRQSYRRADRMIGVLPIGQLPGQPDPQAAVFWSLPRDSHTAWRAQPLEVWKTEAITLWPEVAPFLEGITDHDQMTMARYAHGTLRKPFDDGLAIIGDAAHKASPQLGQGANMALLDASALARAVAQHPLDEALPAYASARRWHVRIYQAMSWAFTPQYQSDSRWLPILRDRILFPVSQTWPASRVLTRLVRGDMIPPMASLTPRD</sequence>
<evidence type="ECO:0000256" key="2">
    <source>
        <dbReference type="ARBA" id="ARBA00023033"/>
    </source>
</evidence>
<organism evidence="4 5">
    <name type="scientific">Litoreibacter ponti</name>
    <dbReference type="NCBI Taxonomy" id="1510457"/>
    <lineage>
        <taxon>Bacteria</taxon>
        <taxon>Pseudomonadati</taxon>
        <taxon>Pseudomonadota</taxon>
        <taxon>Alphaproteobacteria</taxon>
        <taxon>Rhodobacterales</taxon>
        <taxon>Roseobacteraceae</taxon>
        <taxon>Litoreibacter</taxon>
    </lineage>
</organism>
<name>A0A2T6BE81_9RHOB</name>
<dbReference type="PANTHER" id="PTHR13789:SF309">
    <property type="entry name" value="PUTATIVE (AFU_ORTHOLOGUE AFUA_6G14510)-RELATED"/>
    <property type="match status" value="1"/>
</dbReference>
<keyword evidence="1" id="KW-0560">Oxidoreductase</keyword>
<protein>
    <submittedName>
        <fullName evidence="4">2-polyprenyl-6-methoxyphenol hydroxylase-like FAD-dependent oxidoreductase</fullName>
    </submittedName>
</protein>
<reference evidence="4 5" key="1">
    <citation type="submission" date="2018-04" db="EMBL/GenBank/DDBJ databases">
        <title>Genomic Encyclopedia of Archaeal and Bacterial Type Strains, Phase II (KMG-II): from individual species to whole genera.</title>
        <authorList>
            <person name="Goeker M."/>
        </authorList>
    </citation>
    <scope>NUCLEOTIDE SEQUENCE [LARGE SCALE GENOMIC DNA]</scope>
    <source>
        <strain evidence="4 5">DSM 100977</strain>
    </source>
</reference>
<evidence type="ECO:0000313" key="5">
    <source>
        <dbReference type="Proteomes" id="UP000243978"/>
    </source>
</evidence>
<dbReference type="PANTHER" id="PTHR13789">
    <property type="entry name" value="MONOOXYGENASE"/>
    <property type="match status" value="1"/>
</dbReference>
<dbReference type="PRINTS" id="PR00420">
    <property type="entry name" value="RNGMNOXGNASE"/>
</dbReference>
<dbReference type="SUPFAM" id="SSF51905">
    <property type="entry name" value="FAD/NAD(P)-binding domain"/>
    <property type="match status" value="1"/>
</dbReference>
<dbReference type="RefSeq" id="WP_107846709.1">
    <property type="nucleotide sequence ID" value="NZ_QBKS01000002.1"/>
</dbReference>
<dbReference type="GO" id="GO:0071949">
    <property type="term" value="F:FAD binding"/>
    <property type="evidence" value="ECO:0007669"/>
    <property type="project" value="InterPro"/>
</dbReference>
<comment type="caution">
    <text evidence="4">The sequence shown here is derived from an EMBL/GenBank/DDBJ whole genome shotgun (WGS) entry which is preliminary data.</text>
</comment>
<dbReference type="Gene3D" id="3.50.50.60">
    <property type="entry name" value="FAD/NAD(P)-binding domain"/>
    <property type="match status" value="1"/>
</dbReference>
<dbReference type="GO" id="GO:0004497">
    <property type="term" value="F:monooxygenase activity"/>
    <property type="evidence" value="ECO:0007669"/>
    <property type="project" value="UniProtKB-KW"/>
</dbReference>
<dbReference type="EMBL" id="QBKS01000002">
    <property type="protein sequence ID" value="PTX54367.1"/>
    <property type="molecule type" value="Genomic_DNA"/>
</dbReference>
<accession>A0A2T6BE81</accession>
<evidence type="ECO:0000313" key="4">
    <source>
        <dbReference type="EMBL" id="PTX54367.1"/>
    </source>
</evidence>
<feature type="domain" description="FAD-binding" evidence="3">
    <location>
        <begin position="235"/>
        <end position="318"/>
    </location>
</feature>
<gene>
    <name evidence="4" type="ORF">C8N43_3181</name>
</gene>
<dbReference type="OrthoDB" id="5499180at2"/>
<evidence type="ECO:0000256" key="1">
    <source>
        <dbReference type="ARBA" id="ARBA00023002"/>
    </source>
</evidence>
<keyword evidence="2" id="KW-0503">Monooxygenase</keyword>
<dbReference type="InterPro" id="IPR036188">
    <property type="entry name" value="FAD/NAD-bd_sf"/>
</dbReference>
<keyword evidence="5" id="KW-1185">Reference proteome</keyword>
<dbReference type="Pfam" id="PF01494">
    <property type="entry name" value="FAD_binding_3"/>
    <property type="match status" value="2"/>
</dbReference>
<dbReference type="InterPro" id="IPR050493">
    <property type="entry name" value="FAD-dep_Monooxygenase_BioMet"/>
</dbReference>
<dbReference type="Proteomes" id="UP000243978">
    <property type="component" value="Unassembled WGS sequence"/>
</dbReference>
<feature type="domain" description="FAD-binding" evidence="3">
    <location>
        <begin position="3"/>
        <end position="130"/>
    </location>
</feature>
<dbReference type="Gene3D" id="3.30.9.10">
    <property type="entry name" value="D-Amino Acid Oxidase, subunit A, domain 2"/>
    <property type="match status" value="1"/>
</dbReference>
<proteinExistence type="predicted"/>
<dbReference type="AlphaFoldDB" id="A0A2T6BE81"/>